<feature type="compositionally biased region" description="Basic residues" evidence="1">
    <location>
        <begin position="871"/>
        <end position="880"/>
    </location>
</feature>
<dbReference type="GO" id="GO:0008237">
    <property type="term" value="F:metallopeptidase activity"/>
    <property type="evidence" value="ECO:0007669"/>
    <property type="project" value="InterPro"/>
</dbReference>
<feature type="compositionally biased region" description="Basic and acidic residues" evidence="1">
    <location>
        <begin position="450"/>
        <end position="460"/>
    </location>
</feature>
<evidence type="ECO:0000313" key="3">
    <source>
        <dbReference type="EMBL" id="KAH8042180.1"/>
    </source>
</evidence>
<feature type="compositionally biased region" description="Basic residues" evidence="1">
    <location>
        <begin position="1449"/>
        <end position="1505"/>
    </location>
</feature>
<proteinExistence type="predicted"/>
<feature type="compositionally biased region" description="Basic residues" evidence="1">
    <location>
        <begin position="1513"/>
        <end position="1524"/>
    </location>
</feature>
<feature type="region of interest" description="Disordered" evidence="1">
    <location>
        <begin position="111"/>
        <end position="138"/>
    </location>
</feature>
<dbReference type="Gene3D" id="3.40.390.10">
    <property type="entry name" value="Collagenase (Catalytic Domain)"/>
    <property type="match status" value="1"/>
</dbReference>
<feature type="region of interest" description="Disordered" evidence="1">
    <location>
        <begin position="1"/>
        <end position="83"/>
    </location>
</feature>
<evidence type="ECO:0000256" key="1">
    <source>
        <dbReference type="SAM" id="MobiDB-lite"/>
    </source>
</evidence>
<dbReference type="Proteomes" id="UP000821866">
    <property type="component" value="Chromosome 1"/>
</dbReference>
<feature type="region of interest" description="Disordered" evidence="1">
    <location>
        <begin position="1299"/>
        <end position="1340"/>
    </location>
</feature>
<feature type="compositionally biased region" description="Polar residues" evidence="1">
    <location>
        <begin position="1254"/>
        <end position="1268"/>
    </location>
</feature>
<feature type="compositionally biased region" description="Basic and acidic residues" evidence="1">
    <location>
        <begin position="663"/>
        <end position="675"/>
    </location>
</feature>
<feature type="region of interest" description="Disordered" evidence="1">
    <location>
        <begin position="1427"/>
        <end position="1530"/>
    </location>
</feature>
<feature type="compositionally biased region" description="Basic residues" evidence="1">
    <location>
        <begin position="695"/>
        <end position="704"/>
    </location>
</feature>
<reference evidence="3" key="1">
    <citation type="journal article" date="2020" name="Cell">
        <title>Large-Scale Comparative Analyses of Tick Genomes Elucidate Their Genetic Diversity and Vector Capacities.</title>
        <authorList>
            <consortium name="Tick Genome and Microbiome Consortium (TIGMIC)"/>
            <person name="Jia N."/>
            <person name="Wang J."/>
            <person name="Shi W."/>
            <person name="Du L."/>
            <person name="Sun Y."/>
            <person name="Zhan W."/>
            <person name="Jiang J.F."/>
            <person name="Wang Q."/>
            <person name="Zhang B."/>
            <person name="Ji P."/>
            <person name="Bell-Sakyi L."/>
            <person name="Cui X.M."/>
            <person name="Yuan T.T."/>
            <person name="Jiang B.G."/>
            <person name="Yang W.F."/>
            <person name="Lam T.T."/>
            <person name="Chang Q.C."/>
            <person name="Ding S.J."/>
            <person name="Wang X.J."/>
            <person name="Zhu J.G."/>
            <person name="Ruan X.D."/>
            <person name="Zhao L."/>
            <person name="Wei J.T."/>
            <person name="Ye R.Z."/>
            <person name="Que T.C."/>
            <person name="Du C.H."/>
            <person name="Zhou Y.H."/>
            <person name="Cheng J.X."/>
            <person name="Dai P.F."/>
            <person name="Guo W.B."/>
            <person name="Han X.H."/>
            <person name="Huang E.J."/>
            <person name="Li L.F."/>
            <person name="Wei W."/>
            <person name="Gao Y.C."/>
            <person name="Liu J.Z."/>
            <person name="Shao H.Z."/>
            <person name="Wang X."/>
            <person name="Wang C.C."/>
            <person name="Yang T.C."/>
            <person name="Huo Q.B."/>
            <person name="Li W."/>
            <person name="Chen H.Y."/>
            <person name="Chen S.E."/>
            <person name="Zhou L.G."/>
            <person name="Ni X.B."/>
            <person name="Tian J.H."/>
            <person name="Sheng Y."/>
            <person name="Liu T."/>
            <person name="Pan Y.S."/>
            <person name="Xia L.Y."/>
            <person name="Li J."/>
            <person name="Zhao F."/>
            <person name="Cao W.C."/>
        </authorList>
    </citation>
    <scope>NUCLEOTIDE SEQUENCE</scope>
    <source>
        <strain evidence="3">Rmic-2018</strain>
    </source>
</reference>
<evidence type="ECO:0000256" key="2">
    <source>
        <dbReference type="SAM" id="Phobius"/>
    </source>
</evidence>
<dbReference type="GO" id="GO:0006511">
    <property type="term" value="P:ubiquitin-dependent protein catabolic process"/>
    <property type="evidence" value="ECO:0007669"/>
    <property type="project" value="TreeGrafter"/>
</dbReference>
<feature type="compositionally biased region" description="Basic and acidic residues" evidence="1">
    <location>
        <begin position="833"/>
        <end position="848"/>
    </location>
</feature>
<dbReference type="InterPro" id="IPR024079">
    <property type="entry name" value="MetalloPept_cat_dom_sf"/>
</dbReference>
<keyword evidence="2" id="KW-1133">Transmembrane helix</keyword>
<feature type="compositionally biased region" description="Basic residues" evidence="1">
    <location>
        <begin position="796"/>
        <end position="805"/>
    </location>
</feature>
<feature type="compositionally biased region" description="Basic and acidic residues" evidence="1">
    <location>
        <begin position="921"/>
        <end position="932"/>
    </location>
</feature>
<feature type="compositionally biased region" description="Low complexity" evidence="1">
    <location>
        <begin position="1220"/>
        <end position="1253"/>
    </location>
</feature>
<gene>
    <name evidence="3" type="ORF">HPB51_021264</name>
</gene>
<evidence type="ECO:0008006" key="5">
    <source>
        <dbReference type="Google" id="ProtNLM"/>
    </source>
</evidence>
<feature type="region of interest" description="Disordered" evidence="1">
    <location>
        <begin position="629"/>
        <end position="815"/>
    </location>
</feature>
<dbReference type="GO" id="GO:0061630">
    <property type="term" value="F:ubiquitin protein ligase activity"/>
    <property type="evidence" value="ECO:0007669"/>
    <property type="project" value="InterPro"/>
</dbReference>
<dbReference type="Gene3D" id="1.10.1380.10">
    <property type="entry name" value="Neutral endopeptidase , domain2"/>
    <property type="match status" value="1"/>
</dbReference>
<organism evidence="3 4">
    <name type="scientific">Rhipicephalus microplus</name>
    <name type="common">Cattle tick</name>
    <name type="synonym">Boophilus microplus</name>
    <dbReference type="NCBI Taxonomy" id="6941"/>
    <lineage>
        <taxon>Eukaryota</taxon>
        <taxon>Metazoa</taxon>
        <taxon>Ecdysozoa</taxon>
        <taxon>Arthropoda</taxon>
        <taxon>Chelicerata</taxon>
        <taxon>Arachnida</taxon>
        <taxon>Acari</taxon>
        <taxon>Parasitiformes</taxon>
        <taxon>Ixodida</taxon>
        <taxon>Ixodoidea</taxon>
        <taxon>Ixodidae</taxon>
        <taxon>Rhipicephalinae</taxon>
        <taxon>Rhipicephalus</taxon>
        <taxon>Boophilus</taxon>
    </lineage>
</organism>
<feature type="compositionally biased region" description="Basic and acidic residues" evidence="1">
    <location>
        <begin position="861"/>
        <end position="870"/>
    </location>
</feature>
<dbReference type="InterPro" id="IPR042089">
    <property type="entry name" value="Peptidase_M13_dom_2"/>
</dbReference>
<feature type="compositionally biased region" description="Basic residues" evidence="1">
    <location>
        <begin position="1307"/>
        <end position="1329"/>
    </location>
</feature>
<accession>A0A9J6F7Y0</accession>
<reference evidence="3" key="2">
    <citation type="submission" date="2021-09" db="EMBL/GenBank/DDBJ databases">
        <authorList>
            <person name="Jia N."/>
            <person name="Wang J."/>
            <person name="Shi W."/>
            <person name="Du L."/>
            <person name="Sun Y."/>
            <person name="Zhan W."/>
            <person name="Jiang J."/>
            <person name="Wang Q."/>
            <person name="Zhang B."/>
            <person name="Ji P."/>
            <person name="Sakyi L.B."/>
            <person name="Cui X."/>
            <person name="Yuan T."/>
            <person name="Jiang B."/>
            <person name="Yang W."/>
            <person name="Lam T.T.-Y."/>
            <person name="Chang Q."/>
            <person name="Ding S."/>
            <person name="Wang X."/>
            <person name="Zhu J."/>
            <person name="Ruan X."/>
            <person name="Zhao L."/>
            <person name="Wei J."/>
            <person name="Que T."/>
            <person name="Du C."/>
            <person name="Cheng J."/>
            <person name="Dai P."/>
            <person name="Han X."/>
            <person name="Huang E."/>
            <person name="Gao Y."/>
            <person name="Liu J."/>
            <person name="Shao H."/>
            <person name="Ye R."/>
            <person name="Li L."/>
            <person name="Wei W."/>
            <person name="Wang X."/>
            <person name="Wang C."/>
            <person name="Huo Q."/>
            <person name="Li W."/>
            <person name="Guo W."/>
            <person name="Chen H."/>
            <person name="Chen S."/>
            <person name="Zhou L."/>
            <person name="Zhou L."/>
            <person name="Ni X."/>
            <person name="Tian J."/>
            <person name="Zhou Y."/>
            <person name="Sheng Y."/>
            <person name="Liu T."/>
            <person name="Pan Y."/>
            <person name="Xia L."/>
            <person name="Li J."/>
            <person name="Zhao F."/>
            <person name="Cao W."/>
        </authorList>
    </citation>
    <scope>NUCLEOTIDE SEQUENCE</scope>
    <source>
        <strain evidence="3">Rmic-2018</strain>
        <tissue evidence="3">Larvae</tissue>
    </source>
</reference>
<feature type="compositionally biased region" description="Basic residues" evidence="1">
    <location>
        <begin position="965"/>
        <end position="978"/>
    </location>
</feature>
<keyword evidence="2" id="KW-0472">Membrane</keyword>
<dbReference type="SUPFAM" id="SSF55486">
    <property type="entry name" value="Metalloproteases ('zincins'), catalytic domain"/>
    <property type="match status" value="1"/>
</dbReference>
<feature type="compositionally biased region" description="Basic and acidic residues" evidence="1">
    <location>
        <begin position="979"/>
        <end position="990"/>
    </location>
</feature>
<dbReference type="GO" id="GO:0005634">
    <property type="term" value="C:nucleus"/>
    <property type="evidence" value="ECO:0007669"/>
    <property type="project" value="TreeGrafter"/>
</dbReference>
<feature type="compositionally biased region" description="Basic and acidic residues" evidence="1">
    <location>
        <begin position="468"/>
        <end position="484"/>
    </location>
</feature>
<feature type="compositionally biased region" description="Basic residues" evidence="1">
    <location>
        <begin position="1204"/>
        <end position="1217"/>
    </location>
</feature>
<feature type="region of interest" description="Disordered" evidence="1">
    <location>
        <begin position="833"/>
        <end position="1062"/>
    </location>
</feature>
<dbReference type="GO" id="GO:0006397">
    <property type="term" value="P:mRNA processing"/>
    <property type="evidence" value="ECO:0007669"/>
    <property type="project" value="InterPro"/>
</dbReference>
<feature type="compositionally biased region" description="Basic and acidic residues" evidence="1">
    <location>
        <begin position="881"/>
        <end position="897"/>
    </location>
</feature>
<feature type="region of interest" description="Disordered" evidence="1">
    <location>
        <begin position="236"/>
        <end position="271"/>
    </location>
</feature>
<comment type="caution">
    <text evidence="3">The sequence shown here is derived from an EMBL/GenBank/DDBJ whole genome shotgun (WGS) entry which is preliminary data.</text>
</comment>
<dbReference type="EMBL" id="JABSTU010000001">
    <property type="protein sequence ID" value="KAH8042180.1"/>
    <property type="molecule type" value="Genomic_DNA"/>
</dbReference>
<feature type="region of interest" description="Disordered" evidence="1">
    <location>
        <begin position="330"/>
        <end position="355"/>
    </location>
</feature>
<dbReference type="GO" id="GO:0016567">
    <property type="term" value="P:protein ubiquitination"/>
    <property type="evidence" value="ECO:0007669"/>
    <property type="project" value="InterPro"/>
</dbReference>
<feature type="transmembrane region" description="Helical" evidence="2">
    <location>
        <begin position="1539"/>
        <end position="1565"/>
    </location>
</feature>
<dbReference type="InterPro" id="IPR033489">
    <property type="entry name" value="RBBP6"/>
</dbReference>
<feature type="region of interest" description="Disordered" evidence="1">
    <location>
        <begin position="1171"/>
        <end position="1272"/>
    </location>
</feature>
<feature type="compositionally biased region" description="Basic and acidic residues" evidence="1">
    <location>
        <begin position="761"/>
        <end position="772"/>
    </location>
</feature>
<name>A0A9J6F7Y0_RHIMP</name>
<dbReference type="PANTHER" id="PTHR15439">
    <property type="entry name" value="RETINOBLASTOMA-BINDING PROTEIN 6"/>
    <property type="match status" value="1"/>
</dbReference>
<feature type="compositionally biased region" description="Basic and acidic residues" evidence="1">
    <location>
        <begin position="726"/>
        <end position="735"/>
    </location>
</feature>
<feature type="compositionally biased region" description="Basic and acidic residues" evidence="1">
    <location>
        <begin position="629"/>
        <end position="646"/>
    </location>
</feature>
<feature type="region of interest" description="Disordered" evidence="1">
    <location>
        <begin position="1370"/>
        <end position="1394"/>
    </location>
</feature>
<feature type="compositionally biased region" description="Basic and acidic residues" evidence="1">
    <location>
        <begin position="779"/>
        <end position="790"/>
    </location>
</feature>
<feature type="compositionally biased region" description="Basic and acidic residues" evidence="1">
    <location>
        <begin position="413"/>
        <end position="427"/>
    </location>
</feature>
<protein>
    <recommendedName>
        <fullName evidence="5">Peptidase M13 N-terminal domain-containing protein</fullName>
    </recommendedName>
</protein>
<feature type="compositionally biased region" description="Basic and acidic residues" evidence="1">
    <location>
        <begin position="1016"/>
        <end position="1026"/>
    </location>
</feature>
<keyword evidence="4" id="KW-1185">Reference proteome</keyword>
<keyword evidence="2" id="KW-0812">Transmembrane</keyword>
<feature type="compositionally biased region" description="Basic and acidic residues" evidence="1">
    <location>
        <begin position="705"/>
        <end position="718"/>
    </location>
</feature>
<feature type="compositionally biased region" description="Basic residues" evidence="1">
    <location>
        <begin position="1"/>
        <end position="25"/>
    </location>
</feature>
<sequence>MGAAKHKGSSPHSSKHTDKHQKRKNGVIARLSLASTISDANNSFVNSRQRQRHSVEPVRRQTRTVRSRQLSESSERPLRRRRDFPEMDANIETVTCKASFSNADSPVAATAESGTCERHRSTSRQKPVTATTRGKEQSLFQERHHSCSNTPERYEMGDTTCFMAKAGDEAAQNERYGPTTVSLNWQSEQRPVPMARSRQQPSTVPLQREQGVTGGADGVHLDHWSSSSLITVQVVQRGAPRPAERRTAMTPSTTRYGKPPSTKVSSAADAPSSMEISSAVAISPGSPGKRAVNIDIEFSKSATARSSPGLLLQSISTNVEKIIGRLLAPPRSDSRSQLIRGPPEPPRGAYVAPGQVPRGYMPRCRSERPVWDPYARAWRVPRGRKEKHFAGPDAVVGVHPTVGPYGRFMPAPEETRPRVYESVDESGRSVPSSDEALVCEAMDGVPSDHTSTKESRKGDAKAPQTAGAERRTSGGESLKHETADGVPRILDRFEDSLADHTQATLRAAAMRRASSGESLKLETAEGVPGVLHRIEDTLADHIQAAQMVVAAGGETPLQDLGRGFQGVMSIVEKLPVDETMIVEMEAGLKGASSRESLSRETVGGAPQVLGRMEDSLAAHVADVKALAEDNKKKAKRMKGERVRAEDTEITSTGAKDKKARKHVKEENKTKIDKTTVKSKHRKSGVDDMDSSHGTSAKKKRKSKKVAPEEEKTEKDETAMKSGHRKSGMDEVDSSHGTKKQKMIKSYVAKEKIEMDETEMLETAHDKETEKGETSPPTRTPRDMPHEEKPETTAPKKASKRSKKSKARDESHLAEKTVVAALDEAEDKIVESHIAPWEKHEGEEDRGADKVTATTQFLQPTVKEKAGEKPVKGRPKRSKKEHFHDVEKSDVMARSPEKKPRKVFKMAVTEAEMSTTSSGKEIASKKANKEAGGKKRKTKRKDDVEKSTLASFPEKYSTSHSGSPQKGRKKRKKKHKKKSERPETTAKKTEVETGTTDQIALEHEHKYRTSVVEQVDDEHPVARDKVAETVSELPVPKRSIMKGVSDSRRRSKQHNPTGEKPVSMSFVDWRPSLQVKEVELTVPLEVDLDTATAHEAAKLKKALRAKQLMEPVTDAAEDTTFVWSTSTMPSRIREMFFSTHRWGMSTPPTFEPSRSMKWSTGQMGRRASVFLPTSSLVPSPPEPGRRSSIVRICPQSISLKESRPLSKKKKKKKRHKGKSVLAPASPLTSAPATPFVMSPSSGTTGITSLGTSPTASSAANMPVTTSSASRKAAKGPLAGALVEQSVRETSASTQLLALAKKARESSKGKHKGRKHSKKSHAKGESKRKHGKKDEKAASTVPATAVEAVPGASPQIVPIIVEGPSLPMLQSASEVPLRRQPRAEAHKRPKATSGADTKLTEMLSTDVCRIAPAEGVGLAAAGTAVESAAGTADIRTTKKSHHKVSSISTKKSPHKKSHHKASSISTKKSHHKKSHHKVSSVSTKKSHHKDKREKKSKRRKKGKKKKPTKGEAKDAKKKRKGKKGARKRAEGVTVAHKEGNVALVAICLLLSCVCIVAFAVLAVYFIFKGPIEPEDTTMLSTVVTPIVTWETTVRSLMDNAKMPACVNFYQHVCGGWARDRRNGQNPNAFLSTDSLLQDQLVLALLGTIQASQEFDVKLASEVYDSCMQRGKVRLRCSNARVGDTSAEIVRQFFKARQIKWWPLESHDVPKGNQGETMVWRFAAQLIVDLGLATLVTVDVGADPDRHSDLDAGPNAPWPTILQLDRPEPLFASRAFTVPAVRKTLIGGFEEAVKALDATVTAQKLESLVSSNGDHTL</sequence>
<dbReference type="PANTHER" id="PTHR15439:SF0">
    <property type="entry name" value="CELL DIVISION CYCLE AND APOPTOSIS REGULATOR PROTEIN 1-RELATED"/>
    <property type="match status" value="1"/>
</dbReference>
<evidence type="ECO:0000313" key="4">
    <source>
        <dbReference type="Proteomes" id="UP000821866"/>
    </source>
</evidence>
<feature type="region of interest" description="Disordered" evidence="1">
    <location>
        <begin position="407"/>
        <end position="484"/>
    </location>
</feature>
<feature type="compositionally biased region" description="Polar residues" evidence="1">
    <location>
        <begin position="33"/>
        <end position="48"/>
    </location>
</feature>